<dbReference type="CDD" id="cd01310">
    <property type="entry name" value="TatD_DNAse"/>
    <property type="match status" value="1"/>
</dbReference>
<dbReference type="InterPro" id="IPR015991">
    <property type="entry name" value="TatD/YcfH-like"/>
</dbReference>
<keyword evidence="2 4" id="KW-0479">Metal-binding</keyword>
<feature type="binding site" evidence="4">
    <location>
        <position position="9"/>
    </location>
    <ligand>
        <name>a divalent metal cation</name>
        <dbReference type="ChEBI" id="CHEBI:60240"/>
        <label>1</label>
    </ligand>
</feature>
<evidence type="ECO:0000313" key="6">
    <source>
        <dbReference type="Proteomes" id="UP000192610"/>
    </source>
</evidence>
<sequence>MNLQLIDTHTHLYGEEFTTDIKAVIERAENEGVQRFYLPAIDSETHNAMLQLEADFPGKCFAMMGLHPCSVKDDYKQELALIGEWLGKRPFKAVGEIGLDYYWDKTFVEAQHEVFHQQIEWALQYQLPIVIHSRDSMADSIRIVQEHQKGSLRGIFHCFTGTLEEAQQIIDLGFYLGIGGVVTYKNTHLREVVKAVSLDHLVLETDAPYLTPVPFRGKRNESSYLKYVVEKIAEVKEIPVSAAAAATSENAKKIFGG</sequence>
<dbReference type="FunFam" id="3.20.20.140:FF:000005">
    <property type="entry name" value="TatD family hydrolase"/>
    <property type="match status" value="1"/>
</dbReference>
<name>A0A1V9ELY4_9BACT</name>
<proteinExistence type="inferred from homology"/>
<comment type="similarity">
    <text evidence="1">Belongs to the metallo-dependent hydrolases superfamily. TatD-type hydrolase family.</text>
</comment>
<dbReference type="SUPFAM" id="SSF51556">
    <property type="entry name" value="Metallo-dependent hydrolases"/>
    <property type="match status" value="1"/>
</dbReference>
<keyword evidence="3 5" id="KW-0378">Hydrolase</keyword>
<feature type="binding site" evidence="4">
    <location>
        <position position="11"/>
    </location>
    <ligand>
        <name>a divalent metal cation</name>
        <dbReference type="ChEBI" id="CHEBI:60240"/>
        <label>1</label>
    </ligand>
</feature>
<dbReference type="GO" id="GO:0016788">
    <property type="term" value="F:hydrolase activity, acting on ester bonds"/>
    <property type="evidence" value="ECO:0007669"/>
    <property type="project" value="InterPro"/>
</dbReference>
<organism evidence="5 6">
    <name type="scientific">Niastella yeongjuensis</name>
    <dbReference type="NCBI Taxonomy" id="354355"/>
    <lineage>
        <taxon>Bacteria</taxon>
        <taxon>Pseudomonadati</taxon>
        <taxon>Bacteroidota</taxon>
        <taxon>Chitinophagia</taxon>
        <taxon>Chitinophagales</taxon>
        <taxon>Chitinophagaceae</taxon>
        <taxon>Niastella</taxon>
    </lineage>
</organism>
<reference evidence="6" key="1">
    <citation type="submission" date="2016-04" db="EMBL/GenBank/DDBJ databases">
        <authorList>
            <person name="Chen L."/>
            <person name="Zhuang W."/>
            <person name="Wang G."/>
        </authorList>
    </citation>
    <scope>NUCLEOTIDE SEQUENCE [LARGE SCALE GENOMIC DNA]</scope>
    <source>
        <strain evidence="6">17621</strain>
    </source>
</reference>
<dbReference type="PANTHER" id="PTHR46124">
    <property type="entry name" value="D-AMINOACYL-TRNA DEACYLASE"/>
    <property type="match status" value="1"/>
</dbReference>
<dbReference type="PROSITE" id="PS01091">
    <property type="entry name" value="TATD_3"/>
    <property type="match status" value="1"/>
</dbReference>
<feature type="binding site" evidence="4">
    <location>
        <position position="206"/>
    </location>
    <ligand>
        <name>a divalent metal cation</name>
        <dbReference type="ChEBI" id="CHEBI:60240"/>
        <label>1</label>
    </ligand>
</feature>
<evidence type="ECO:0000256" key="2">
    <source>
        <dbReference type="ARBA" id="ARBA00022723"/>
    </source>
</evidence>
<dbReference type="AlphaFoldDB" id="A0A1V9ELY4"/>
<feature type="binding site" evidence="4">
    <location>
        <position position="96"/>
    </location>
    <ligand>
        <name>a divalent metal cation</name>
        <dbReference type="ChEBI" id="CHEBI:60240"/>
        <label>1</label>
    </ligand>
</feature>
<evidence type="ECO:0000313" key="5">
    <source>
        <dbReference type="EMBL" id="OQP47139.1"/>
    </source>
</evidence>
<dbReference type="RefSeq" id="WP_081201144.1">
    <property type="nucleotide sequence ID" value="NZ_FOCZ01000002.1"/>
</dbReference>
<dbReference type="Proteomes" id="UP000192610">
    <property type="component" value="Unassembled WGS sequence"/>
</dbReference>
<dbReference type="Gene3D" id="3.20.20.140">
    <property type="entry name" value="Metal-dependent hydrolases"/>
    <property type="match status" value="1"/>
</dbReference>
<protein>
    <submittedName>
        <fullName evidence="5">Hydrolase TatD</fullName>
    </submittedName>
</protein>
<gene>
    <name evidence="5" type="ORF">A4H97_06410</name>
</gene>
<dbReference type="InterPro" id="IPR018228">
    <property type="entry name" value="DNase_TatD-rel_CS"/>
</dbReference>
<feature type="binding site" evidence="4">
    <location>
        <position position="132"/>
    </location>
    <ligand>
        <name>a divalent metal cation</name>
        <dbReference type="ChEBI" id="CHEBI:60240"/>
        <label>2</label>
    </ligand>
</feature>
<dbReference type="GO" id="GO:0046872">
    <property type="term" value="F:metal ion binding"/>
    <property type="evidence" value="ECO:0007669"/>
    <property type="project" value="UniProtKB-KW"/>
</dbReference>
<dbReference type="EMBL" id="LVXG01000023">
    <property type="protein sequence ID" value="OQP47139.1"/>
    <property type="molecule type" value="Genomic_DNA"/>
</dbReference>
<dbReference type="NCBIfam" id="TIGR00010">
    <property type="entry name" value="YchF/TatD family DNA exonuclease"/>
    <property type="match status" value="1"/>
</dbReference>
<dbReference type="Pfam" id="PF01026">
    <property type="entry name" value="TatD_DNase"/>
    <property type="match status" value="1"/>
</dbReference>
<comment type="caution">
    <text evidence="5">The sequence shown here is derived from an EMBL/GenBank/DDBJ whole genome shotgun (WGS) entry which is preliminary data.</text>
</comment>
<evidence type="ECO:0000256" key="3">
    <source>
        <dbReference type="ARBA" id="ARBA00022801"/>
    </source>
</evidence>
<dbReference type="PIRSF" id="PIRSF005902">
    <property type="entry name" value="DNase_TatD"/>
    <property type="match status" value="1"/>
</dbReference>
<dbReference type="STRING" id="354355.SAMN05660816_01308"/>
<accession>A0A1V9ELY4</accession>
<dbReference type="InterPro" id="IPR001130">
    <property type="entry name" value="TatD-like"/>
</dbReference>
<evidence type="ECO:0000256" key="1">
    <source>
        <dbReference type="ARBA" id="ARBA00009275"/>
    </source>
</evidence>
<dbReference type="GO" id="GO:0004536">
    <property type="term" value="F:DNA nuclease activity"/>
    <property type="evidence" value="ECO:0007669"/>
    <property type="project" value="InterPro"/>
</dbReference>
<dbReference type="PANTHER" id="PTHR46124:SF4">
    <property type="entry name" value="HYDROLASE TATD"/>
    <property type="match status" value="1"/>
</dbReference>
<feature type="binding site" evidence="4">
    <location>
        <position position="157"/>
    </location>
    <ligand>
        <name>a divalent metal cation</name>
        <dbReference type="ChEBI" id="CHEBI:60240"/>
        <label>2</label>
    </ligand>
</feature>
<dbReference type="InterPro" id="IPR032466">
    <property type="entry name" value="Metal_Hydrolase"/>
</dbReference>
<evidence type="ECO:0000256" key="4">
    <source>
        <dbReference type="PIRSR" id="PIRSR005902-1"/>
    </source>
</evidence>
<dbReference type="GO" id="GO:0005829">
    <property type="term" value="C:cytosol"/>
    <property type="evidence" value="ECO:0007669"/>
    <property type="project" value="TreeGrafter"/>
</dbReference>
<keyword evidence="6" id="KW-1185">Reference proteome</keyword>
<dbReference type="OrthoDB" id="9810005at2"/>